<dbReference type="Gene3D" id="3.20.20.360">
    <property type="entry name" value="Malate synthase, domain 3"/>
    <property type="match status" value="2"/>
</dbReference>
<feature type="binding site" evidence="10">
    <location>
        <position position="312"/>
    </location>
    <ligand>
        <name>acetyl-CoA</name>
        <dbReference type="ChEBI" id="CHEBI:57288"/>
    </ligand>
</feature>
<dbReference type="Proteomes" id="UP000034982">
    <property type="component" value="Unassembled WGS sequence"/>
</dbReference>
<dbReference type="PANTHER" id="PTHR42739:SF1">
    <property type="entry name" value="MALATE SYNTHASE G"/>
    <property type="match status" value="1"/>
</dbReference>
<keyword evidence="6 10" id="KW-0479">Metal-binding</keyword>
<dbReference type="NCBIfam" id="TIGR01345">
    <property type="entry name" value="malate_syn_G"/>
    <property type="match status" value="1"/>
</dbReference>
<dbReference type="InterPro" id="IPR048357">
    <property type="entry name" value="MSG_insertion"/>
</dbReference>
<evidence type="ECO:0000256" key="3">
    <source>
        <dbReference type="ARBA" id="ARBA00022490"/>
    </source>
</evidence>
<feature type="binding site" evidence="10">
    <location>
        <begin position="454"/>
        <end position="457"/>
    </location>
    <ligand>
        <name>glyoxylate</name>
        <dbReference type="ChEBI" id="CHEBI:36655"/>
    </ligand>
</feature>
<reference evidence="18 19" key="1">
    <citation type="submission" date="2013-11" db="EMBL/GenBank/DDBJ databases">
        <title>Single cell genomics of uncultured Tannerella BU063 (oral taxon 286).</title>
        <authorList>
            <person name="Beall C.J."/>
            <person name="Campbell A.G."/>
            <person name="Griffen A.L."/>
            <person name="Podar M."/>
            <person name="Leys E.J."/>
        </authorList>
    </citation>
    <scope>NUCLEOTIDE SEQUENCE [LARGE SCALE GENOMIC DNA]</scope>
    <source>
        <strain evidence="18">Cell 1/3</strain>
    </source>
</reference>
<dbReference type="GO" id="GO:0005829">
    <property type="term" value="C:cytosol"/>
    <property type="evidence" value="ECO:0007669"/>
    <property type="project" value="TreeGrafter"/>
</dbReference>
<keyword evidence="4 10" id="KW-0816">Tricarboxylic acid cycle</keyword>
<gene>
    <name evidence="10" type="primary">glcB</name>
    <name evidence="18" type="ORF">T230_06345</name>
</gene>
<dbReference type="NCBIfam" id="NF002825">
    <property type="entry name" value="PRK02999.1"/>
    <property type="match status" value="1"/>
</dbReference>
<dbReference type="AlphaFoldDB" id="W2CNC4"/>
<feature type="domain" description="Malate synthase C-terminal" evidence="17">
    <location>
        <begin position="589"/>
        <end position="686"/>
    </location>
</feature>
<dbReference type="InterPro" id="IPR044856">
    <property type="entry name" value="Malate_synth_C_sf"/>
</dbReference>
<keyword evidence="3 10" id="KW-0963">Cytoplasm</keyword>
<dbReference type="Pfam" id="PF20658">
    <property type="entry name" value="MSG_insertion"/>
    <property type="match status" value="1"/>
</dbReference>
<evidence type="ECO:0000259" key="16">
    <source>
        <dbReference type="Pfam" id="PF20658"/>
    </source>
</evidence>
<feature type="binding site" evidence="10">
    <location>
        <position position="429"/>
    </location>
    <ligand>
        <name>glyoxylate</name>
        <dbReference type="ChEBI" id="CHEBI:36655"/>
    </ligand>
</feature>
<evidence type="ECO:0000256" key="14">
    <source>
        <dbReference type="SAM" id="Coils"/>
    </source>
</evidence>
<evidence type="ECO:0000256" key="5">
    <source>
        <dbReference type="ARBA" id="ARBA00022679"/>
    </source>
</evidence>
<dbReference type="InterPro" id="IPR006253">
    <property type="entry name" value="Malate_synthG"/>
</dbReference>
<keyword evidence="18" id="KW-0012">Acyltransferase</keyword>
<feature type="binding site" evidence="10">
    <location>
        <begin position="124"/>
        <end position="125"/>
    </location>
    <ligand>
        <name>acetyl-CoA</name>
        <dbReference type="ChEBI" id="CHEBI:57288"/>
    </ligand>
</feature>
<evidence type="ECO:0000259" key="15">
    <source>
        <dbReference type="Pfam" id="PF01274"/>
    </source>
</evidence>
<protein>
    <recommendedName>
        <fullName evidence="10 11">Malate synthase G</fullName>
        <ecNumber evidence="10 11">2.3.3.9</ecNumber>
    </recommendedName>
</protein>
<evidence type="ECO:0000256" key="7">
    <source>
        <dbReference type="ARBA" id="ARBA00022842"/>
    </source>
</evidence>
<evidence type="ECO:0000256" key="9">
    <source>
        <dbReference type="ARBA" id="ARBA00047918"/>
    </source>
</evidence>
<feature type="domain" description="Malate synthase TIM barrel" evidence="15">
    <location>
        <begin position="336"/>
        <end position="569"/>
    </location>
</feature>
<feature type="binding site" evidence="10">
    <location>
        <position position="117"/>
    </location>
    <ligand>
        <name>acetyl-CoA</name>
        <dbReference type="ChEBI" id="CHEBI:57288"/>
    </ligand>
</feature>
<evidence type="ECO:0000313" key="19">
    <source>
        <dbReference type="Proteomes" id="UP000034982"/>
    </source>
</evidence>
<comment type="function">
    <text evidence="10">Involved in the glycolate utilization. Catalyzes the condensation and subsequent hydrolysis of acetyl-coenzyme A (acetyl-CoA) and glyoxylate to form malate and CoA.</text>
</comment>
<feature type="binding site" evidence="10">
    <location>
        <position position="538"/>
    </location>
    <ligand>
        <name>acetyl-CoA</name>
        <dbReference type="ChEBI" id="CHEBI:57288"/>
    </ligand>
</feature>
<feature type="binding site" evidence="10">
    <location>
        <position position="429"/>
    </location>
    <ligand>
        <name>Mg(2+)</name>
        <dbReference type="ChEBI" id="CHEBI:18420"/>
    </ligand>
</feature>
<evidence type="ECO:0000256" key="10">
    <source>
        <dbReference type="HAMAP-Rule" id="MF_00641"/>
    </source>
</evidence>
<feature type="coiled-coil region" evidence="14">
    <location>
        <begin position="49"/>
        <end position="76"/>
    </location>
</feature>
<feature type="binding site" evidence="10">
    <location>
        <position position="339"/>
    </location>
    <ligand>
        <name>glyoxylate</name>
        <dbReference type="ChEBI" id="CHEBI:36655"/>
    </ligand>
</feature>
<dbReference type="HAMAP" id="MF_00641">
    <property type="entry name" value="Malate_synth_G"/>
    <property type="match status" value="1"/>
</dbReference>
<dbReference type="Pfam" id="PF20659">
    <property type="entry name" value="MS_C"/>
    <property type="match status" value="1"/>
</dbReference>
<dbReference type="InterPro" id="IPR048355">
    <property type="entry name" value="MS_C"/>
</dbReference>
<feature type="active site" description="Proton donor" evidence="10 12">
    <location>
        <position position="629"/>
    </location>
</feature>
<keyword evidence="14" id="KW-0175">Coiled coil</keyword>
<keyword evidence="8 10" id="KW-0558">Oxidation</keyword>
<evidence type="ECO:0000259" key="17">
    <source>
        <dbReference type="Pfam" id="PF20659"/>
    </source>
</evidence>
<comment type="catalytic activity">
    <reaction evidence="9 10 13">
        <text>glyoxylate + acetyl-CoA + H2O = (S)-malate + CoA + H(+)</text>
        <dbReference type="Rhea" id="RHEA:18181"/>
        <dbReference type="ChEBI" id="CHEBI:15377"/>
        <dbReference type="ChEBI" id="CHEBI:15378"/>
        <dbReference type="ChEBI" id="CHEBI:15589"/>
        <dbReference type="ChEBI" id="CHEBI:36655"/>
        <dbReference type="ChEBI" id="CHEBI:57287"/>
        <dbReference type="ChEBI" id="CHEBI:57288"/>
        <dbReference type="EC" id="2.3.3.9"/>
    </reaction>
</comment>
<feature type="domain" description="Malate synthase G alpha-beta insertion" evidence="16">
    <location>
        <begin position="159"/>
        <end position="234"/>
    </location>
</feature>
<evidence type="ECO:0000256" key="6">
    <source>
        <dbReference type="ARBA" id="ARBA00022723"/>
    </source>
</evidence>
<dbReference type="EMBL" id="AYYE01000896">
    <property type="protein sequence ID" value="ETK08729.1"/>
    <property type="molecule type" value="Genomic_DNA"/>
</dbReference>
<dbReference type="EC" id="2.3.3.9" evidence="10 11"/>
<proteinExistence type="inferred from homology"/>
<comment type="cofactor">
    <cofactor evidence="1 10">
        <name>Mg(2+)</name>
        <dbReference type="ChEBI" id="CHEBI:18420"/>
    </cofactor>
</comment>
<dbReference type="Gene3D" id="1.20.1220.12">
    <property type="entry name" value="Malate synthase, domain III"/>
    <property type="match status" value="1"/>
</dbReference>
<evidence type="ECO:0000256" key="12">
    <source>
        <dbReference type="PIRSR" id="PIRSR601465-50"/>
    </source>
</evidence>
<dbReference type="PATRIC" id="fig|1411022.3.peg.563"/>
<sequence length="721" mass="80998">MKKTIAGLQIEETLYRFFEEELLKPHPTVKSETFWPAFADYLDTLGKKNQVLLNKRQYLQNKIDDWNKKNNAHQEDIAAYKEFLKEIGYLNPAPAPFTIKTKNVDSELTEQTGPQLVVPVANARYALNAANARWGSLYDALYGTNVIDTSGDLSPGKSYNEKRGAAVIHKARQLLNTVLPLKNGQHEDAIGYRIENDDLIVELKSGQKTALQESATFVGFTGRKDKPESLLARHHGLHVELLIDPESPIGKNDPAHIKDIILEAAISTIMDMEDSTAAVDGEDKAHVYHNWLGLLLGTLREEVEKNGRTFTRKLNNDRYYTGVKGDPITLKGRSLMFVRSVGHLMRTPAIIGLDGKEVFEGLVDDMVSALAASLAFTSPLINSNKKSMYIVKPKMHGPEEVAFAREVFEAAEKIAHLPENTLKIGVMDEERRTSLNLEACIKEVQERLVFINTGFLDRTGDEIHTSMYYGPMVRKEKMKNQDWLQAYELNNVQIGLKCGLVGKAQIGKGMWAKPDAMQEMLKEKIAHPEAGATTAWVPSPTAATLHALHYHKVDVRAVQENLSKQDFKDYTDSLLTLPVVSNPIWSNAEKKEELENNCQGILGYVVRWVEEGVGCSKVPDIHNIPLMEDRATCRISSQHVANWLLHHIVSKEEVEETLRKMAQVVDQQNAGDPLYVSMAQNFDRSCGFRAAHDLIFKGVEQPSGYTEPILHQWRAKEKQQG</sequence>
<dbReference type="GO" id="GO:0009436">
    <property type="term" value="P:glyoxylate catabolic process"/>
    <property type="evidence" value="ECO:0007669"/>
    <property type="project" value="TreeGrafter"/>
</dbReference>
<evidence type="ECO:0000256" key="1">
    <source>
        <dbReference type="ARBA" id="ARBA00001946"/>
    </source>
</evidence>
<comment type="caution">
    <text evidence="18">The sequence shown here is derived from an EMBL/GenBank/DDBJ whole genome shotgun (WGS) entry which is preliminary data.</text>
</comment>
<dbReference type="GO" id="GO:0006099">
    <property type="term" value="P:tricarboxylic acid cycle"/>
    <property type="evidence" value="ECO:0007669"/>
    <property type="project" value="UniProtKB-KW"/>
</dbReference>
<comment type="similarity">
    <text evidence="10 13">Belongs to the malate synthase family. GlcB subfamily.</text>
</comment>
<comment type="subcellular location">
    <subcellularLocation>
        <location evidence="10 13">Cytoplasm</location>
    </subcellularLocation>
</comment>
<evidence type="ECO:0000313" key="18">
    <source>
        <dbReference type="EMBL" id="ETK08729.1"/>
    </source>
</evidence>
<keyword evidence="5 10" id="KW-0808">Transferase</keyword>
<keyword evidence="2 10" id="KW-0329">Glyoxylate bypass</keyword>
<evidence type="ECO:0000256" key="8">
    <source>
        <dbReference type="ARBA" id="ARBA00023097"/>
    </source>
</evidence>
<dbReference type="GO" id="GO:0006097">
    <property type="term" value="P:glyoxylate cycle"/>
    <property type="evidence" value="ECO:0007669"/>
    <property type="project" value="UniProtKB-UniRule"/>
</dbReference>
<dbReference type="InterPro" id="IPR011076">
    <property type="entry name" value="Malate_synth_sf"/>
</dbReference>
<accession>W2CNC4</accession>
<evidence type="ECO:0000256" key="2">
    <source>
        <dbReference type="ARBA" id="ARBA00022435"/>
    </source>
</evidence>
<dbReference type="Pfam" id="PF01274">
    <property type="entry name" value="MS_TIM-barrel"/>
    <property type="match status" value="1"/>
</dbReference>
<feature type="binding site" evidence="10">
    <location>
        <position position="275"/>
    </location>
    <ligand>
        <name>acetyl-CoA</name>
        <dbReference type="ChEBI" id="CHEBI:57288"/>
    </ligand>
</feature>
<evidence type="ECO:0000256" key="13">
    <source>
        <dbReference type="RuleBase" id="RU003572"/>
    </source>
</evidence>
<name>W2CNC4_9BACT</name>
<dbReference type="UniPathway" id="UPA00703">
    <property type="reaction ID" value="UER00720"/>
</dbReference>
<dbReference type="GO" id="GO:0000287">
    <property type="term" value="F:magnesium ion binding"/>
    <property type="evidence" value="ECO:0007669"/>
    <property type="project" value="TreeGrafter"/>
</dbReference>
<dbReference type="SUPFAM" id="SSF51645">
    <property type="entry name" value="Malate synthase G"/>
    <property type="match status" value="1"/>
</dbReference>
<feature type="modified residue" description="Cysteine sulfenic acid (-SOH)" evidence="10">
    <location>
        <position position="615"/>
    </location>
</feature>
<feature type="modified residue" description="Cysteine sulfenic acid (-SOH)" evidence="10">
    <location>
        <position position="686"/>
    </location>
</feature>
<evidence type="ECO:0000256" key="4">
    <source>
        <dbReference type="ARBA" id="ARBA00022532"/>
    </source>
</evidence>
<comment type="pathway">
    <text evidence="10 13">Carbohydrate metabolism; glyoxylate cycle; (S)-malate from isocitrate: step 2/2.</text>
</comment>
<dbReference type="PANTHER" id="PTHR42739">
    <property type="entry name" value="MALATE SYNTHASE G"/>
    <property type="match status" value="1"/>
</dbReference>
<feature type="binding site" evidence="10">
    <location>
        <position position="457"/>
    </location>
    <ligand>
        <name>Mg(2+)</name>
        <dbReference type="ChEBI" id="CHEBI:18420"/>
    </ligand>
</feature>
<evidence type="ECO:0000256" key="11">
    <source>
        <dbReference type="NCBIfam" id="TIGR01345"/>
    </source>
</evidence>
<feature type="active site" description="Proton acceptor" evidence="10 12">
    <location>
        <position position="339"/>
    </location>
</feature>
<organism evidence="18 19">
    <name type="scientific">Tannerella sp. oral taxon BU063 isolate Cell 1/3</name>
    <dbReference type="NCBI Taxonomy" id="1411022"/>
    <lineage>
        <taxon>Bacteria</taxon>
        <taxon>Pseudomonadati</taxon>
        <taxon>Bacteroidota</taxon>
        <taxon>Bacteroidia</taxon>
        <taxon>Bacteroidales</taxon>
        <taxon>Tannerellaceae</taxon>
        <taxon>Tannerella</taxon>
    </lineage>
</organism>
<dbReference type="InterPro" id="IPR046363">
    <property type="entry name" value="MS_N_TIM-barrel_dom"/>
</dbReference>
<keyword evidence="7 10" id="KW-0460">Magnesium</keyword>
<dbReference type="InterPro" id="IPR001465">
    <property type="entry name" value="Malate_synthase_TIM"/>
</dbReference>
<dbReference type="GO" id="GO:0004474">
    <property type="term" value="F:malate synthase activity"/>
    <property type="evidence" value="ECO:0007669"/>
    <property type="project" value="UniProtKB-UniRule"/>
</dbReference>
<comment type="subunit">
    <text evidence="10">Monomer.</text>
</comment>